<keyword evidence="2" id="KW-1133">Transmembrane helix</keyword>
<evidence type="ECO:0000313" key="4">
    <source>
        <dbReference type="WBParaSite" id="L893_g20192.t1"/>
    </source>
</evidence>
<dbReference type="AlphaFoldDB" id="A0A1I7YVP1"/>
<keyword evidence="2" id="KW-0472">Membrane</keyword>
<accession>A0A1I7YVP1</accession>
<feature type="transmembrane region" description="Helical" evidence="2">
    <location>
        <begin position="105"/>
        <end position="129"/>
    </location>
</feature>
<proteinExistence type="predicted"/>
<dbReference type="WBParaSite" id="L893_g20192.t1">
    <property type="protein sequence ID" value="L893_g20192.t1"/>
    <property type="gene ID" value="L893_g20192"/>
</dbReference>
<sequence length="276" mass="29987">MVALVCYNGLNMEVLADIALQSALITCPVILARKRQAVFILVDEAQTVPLIVTGTIVVSAFAHLAFAMSCCAGVLFCVQSKRDEALEKKDAATNVVPGHPSEVGVILSVFITVLVASLAIWCLVGMNIYALDKEKDSKPWLFSLLLFVTDFLFIVVGVVSYCGVHYCFQSKLVHKSRTKSTVATDPSQSSHIQKQYSNNDQKLPNNEPSKAPTAGKIETREEPSISNISNSVSEARFSTAADSSRVFQATPNKMSHLSVAADKLTVELESDMQQDL</sequence>
<feature type="transmembrane region" description="Helical" evidence="2">
    <location>
        <begin position="50"/>
        <end position="78"/>
    </location>
</feature>
<organism evidence="3 4">
    <name type="scientific">Steinernema glaseri</name>
    <dbReference type="NCBI Taxonomy" id="37863"/>
    <lineage>
        <taxon>Eukaryota</taxon>
        <taxon>Metazoa</taxon>
        <taxon>Ecdysozoa</taxon>
        <taxon>Nematoda</taxon>
        <taxon>Chromadorea</taxon>
        <taxon>Rhabditida</taxon>
        <taxon>Tylenchina</taxon>
        <taxon>Panagrolaimomorpha</taxon>
        <taxon>Strongyloidoidea</taxon>
        <taxon>Steinernematidae</taxon>
        <taxon>Steinernema</taxon>
    </lineage>
</organism>
<feature type="region of interest" description="Disordered" evidence="1">
    <location>
        <begin position="182"/>
        <end position="229"/>
    </location>
</feature>
<reference evidence="4" key="1">
    <citation type="submission" date="2016-11" db="UniProtKB">
        <authorList>
            <consortium name="WormBaseParasite"/>
        </authorList>
    </citation>
    <scope>IDENTIFICATION</scope>
</reference>
<feature type="compositionally biased region" description="Polar residues" evidence="1">
    <location>
        <begin position="182"/>
        <end position="208"/>
    </location>
</feature>
<evidence type="ECO:0000256" key="2">
    <source>
        <dbReference type="SAM" id="Phobius"/>
    </source>
</evidence>
<keyword evidence="2" id="KW-0812">Transmembrane</keyword>
<name>A0A1I7YVP1_9BILA</name>
<dbReference type="Proteomes" id="UP000095287">
    <property type="component" value="Unplaced"/>
</dbReference>
<protein>
    <submittedName>
        <fullName evidence="4">MARVEL domain-containing protein</fullName>
    </submittedName>
</protein>
<feature type="transmembrane region" description="Helical" evidence="2">
    <location>
        <begin position="141"/>
        <end position="168"/>
    </location>
</feature>
<evidence type="ECO:0000256" key="1">
    <source>
        <dbReference type="SAM" id="MobiDB-lite"/>
    </source>
</evidence>
<evidence type="ECO:0000313" key="3">
    <source>
        <dbReference type="Proteomes" id="UP000095287"/>
    </source>
</evidence>
<keyword evidence="3" id="KW-1185">Reference proteome</keyword>